<evidence type="ECO:0000259" key="4">
    <source>
        <dbReference type="PROSITE" id="PS51038"/>
    </source>
</evidence>
<name>A0AAD8HK81_9APIA</name>
<dbReference type="InterPro" id="IPR001025">
    <property type="entry name" value="BAH_dom"/>
</dbReference>
<gene>
    <name evidence="5" type="ORF">POM88_033814</name>
</gene>
<dbReference type="AlphaFoldDB" id="A0AAD8HK81"/>
<organism evidence="5 6">
    <name type="scientific">Heracleum sosnowskyi</name>
    <dbReference type="NCBI Taxonomy" id="360622"/>
    <lineage>
        <taxon>Eukaryota</taxon>
        <taxon>Viridiplantae</taxon>
        <taxon>Streptophyta</taxon>
        <taxon>Embryophyta</taxon>
        <taxon>Tracheophyta</taxon>
        <taxon>Spermatophyta</taxon>
        <taxon>Magnoliopsida</taxon>
        <taxon>eudicotyledons</taxon>
        <taxon>Gunneridae</taxon>
        <taxon>Pentapetalae</taxon>
        <taxon>asterids</taxon>
        <taxon>campanulids</taxon>
        <taxon>Apiales</taxon>
        <taxon>Apiaceae</taxon>
        <taxon>Apioideae</taxon>
        <taxon>apioid superclade</taxon>
        <taxon>Tordylieae</taxon>
        <taxon>Tordyliinae</taxon>
        <taxon>Heracleum</taxon>
    </lineage>
</organism>
<dbReference type="SMART" id="SM00439">
    <property type="entry name" value="BAH"/>
    <property type="match status" value="1"/>
</dbReference>
<dbReference type="PANTHER" id="PTHR47073:SF2">
    <property type="entry name" value="PROTEIN ANTI-SILENCING 1"/>
    <property type="match status" value="1"/>
</dbReference>
<dbReference type="InterPro" id="IPR012677">
    <property type="entry name" value="Nucleotide-bd_a/b_plait_sf"/>
</dbReference>
<keyword evidence="6" id="KW-1185">Reference proteome</keyword>
<protein>
    <submittedName>
        <fullName evidence="5">Protein ANTI-SILENCING like</fullName>
    </submittedName>
</protein>
<dbReference type="Pfam" id="PF01426">
    <property type="entry name" value="BAH"/>
    <property type="match status" value="1"/>
</dbReference>
<feature type="domain" description="BAH" evidence="4">
    <location>
        <begin position="21"/>
        <end position="146"/>
    </location>
</feature>
<dbReference type="EMBL" id="JAUIZM010000008">
    <property type="protein sequence ID" value="KAK1367722.1"/>
    <property type="molecule type" value="Genomic_DNA"/>
</dbReference>
<dbReference type="PROSITE" id="PS50102">
    <property type="entry name" value="RRM"/>
    <property type="match status" value="1"/>
</dbReference>
<proteinExistence type="predicted"/>
<dbReference type="FunFam" id="2.30.30.490:FF:000017">
    <property type="entry name" value="Bromo-adjacent homology (BAH) domain-containing protein"/>
    <property type="match status" value="1"/>
</dbReference>
<dbReference type="InterPro" id="IPR000504">
    <property type="entry name" value="RRM_dom"/>
</dbReference>
<dbReference type="Gene3D" id="3.30.70.330">
    <property type="match status" value="1"/>
</dbReference>
<comment type="caution">
    <text evidence="5">The sequence shown here is derived from an EMBL/GenBank/DDBJ whole genome shotgun (WGS) entry which is preliminary data.</text>
</comment>
<dbReference type="SUPFAM" id="SSF54928">
    <property type="entry name" value="RNA-binding domain, RBD"/>
    <property type="match status" value="1"/>
</dbReference>
<evidence type="ECO:0000313" key="5">
    <source>
        <dbReference type="EMBL" id="KAK1367722.1"/>
    </source>
</evidence>
<feature type="region of interest" description="Disordered" evidence="2">
    <location>
        <begin position="278"/>
        <end position="300"/>
    </location>
</feature>
<evidence type="ECO:0000259" key="3">
    <source>
        <dbReference type="PROSITE" id="PS50102"/>
    </source>
</evidence>
<reference evidence="5" key="2">
    <citation type="submission" date="2023-05" db="EMBL/GenBank/DDBJ databases">
        <authorList>
            <person name="Schelkunov M.I."/>
        </authorList>
    </citation>
    <scope>NUCLEOTIDE SEQUENCE</scope>
    <source>
        <strain evidence="5">Hsosn_3</strain>
        <tissue evidence="5">Leaf</tissue>
    </source>
</reference>
<reference evidence="5" key="1">
    <citation type="submission" date="2023-02" db="EMBL/GenBank/DDBJ databases">
        <title>Genome of toxic invasive species Heracleum sosnowskyi carries increased number of genes despite the absence of recent whole-genome duplications.</title>
        <authorList>
            <person name="Schelkunov M."/>
            <person name="Shtratnikova V."/>
            <person name="Makarenko M."/>
            <person name="Klepikova A."/>
            <person name="Omelchenko D."/>
            <person name="Novikova G."/>
            <person name="Obukhova E."/>
            <person name="Bogdanov V."/>
            <person name="Penin A."/>
            <person name="Logacheva M."/>
        </authorList>
    </citation>
    <scope>NUCLEOTIDE SEQUENCE</scope>
    <source>
        <strain evidence="5">Hsosn_3</strain>
        <tissue evidence="5">Leaf</tissue>
    </source>
</reference>
<dbReference type="Gene3D" id="2.30.30.490">
    <property type="match status" value="1"/>
</dbReference>
<dbReference type="InterPro" id="IPR043151">
    <property type="entry name" value="BAH_sf"/>
</dbReference>
<evidence type="ECO:0000256" key="1">
    <source>
        <dbReference type="PROSITE-ProRule" id="PRU00176"/>
    </source>
</evidence>
<evidence type="ECO:0000256" key="2">
    <source>
        <dbReference type="SAM" id="MobiDB-lite"/>
    </source>
</evidence>
<sequence>MGVDCLEKEGRFYESFTYDGIEYTLYDCVYMFKEGEPEPYIGKLIGIWETADRTKKVNVQWFFRPSEILKWLGDRTPMQKEIFLATGEGIGLSNVNALEAIAGKCYVVCTSEDRRNRQPSEEETKLADYIFYRAFDVGRCTLLDNIGDSVGGLAVKYVFNREESKNMNGLQTLGSSKVDVVSNTIACKGKNKLLIPNSSEEFELLETYGHPVKSVVIKDVKGVSVESGWIPGESSDYTSGNNSSVFALTDDQKQECASGQKVKSSEVKSMMDGVKKVTNSKSRVKKKLSSDDMQDNPTKKARICNSTKPCDDKISNSAKSVLIQGDKCAFAPKEETKSKDKHLSLNRGVIGAKKGGLKDRPIGILKAGPSNKAKKVVTFNDMDAKDFIKSANHVKRTSGFVKGSELKSTSKERVHDNTRKFSNNAMSKMCAEEMDNKEMEQKIASRSNIDKGKWWTTTNKMRNASKGTTLLLWNLDPKYTSEDVKEVIDEALQTSCIAIMLPRTKISSPHSGQALLKFNNTETTERVLRKLSEGCLMLPNGRPLVATVSPPLSSAEGQCTYFGHIVIDGIRLQGDARDAVSTSHCSQPNTIEYEMAMEWCLLQMQFDRCWENLYKLHKEDMRRLKANLKSK</sequence>
<dbReference type="GO" id="GO:0003723">
    <property type="term" value="F:RNA binding"/>
    <property type="evidence" value="ECO:0007669"/>
    <property type="project" value="UniProtKB-UniRule"/>
</dbReference>
<dbReference type="InterPro" id="IPR035979">
    <property type="entry name" value="RBD_domain_sf"/>
</dbReference>
<feature type="domain" description="RRM" evidence="3">
    <location>
        <begin position="468"/>
        <end position="551"/>
    </location>
</feature>
<accession>A0AAD8HK81</accession>
<dbReference type="GO" id="GO:0003682">
    <property type="term" value="F:chromatin binding"/>
    <property type="evidence" value="ECO:0007669"/>
    <property type="project" value="InterPro"/>
</dbReference>
<dbReference type="PROSITE" id="PS51038">
    <property type="entry name" value="BAH"/>
    <property type="match status" value="1"/>
</dbReference>
<evidence type="ECO:0000313" key="6">
    <source>
        <dbReference type="Proteomes" id="UP001237642"/>
    </source>
</evidence>
<dbReference type="Proteomes" id="UP001237642">
    <property type="component" value="Unassembled WGS sequence"/>
</dbReference>
<dbReference type="PANTHER" id="PTHR47073">
    <property type="entry name" value="PROTEIN ANTI-SILENCING 1"/>
    <property type="match status" value="1"/>
</dbReference>
<keyword evidence="1" id="KW-0694">RNA-binding</keyword>